<evidence type="ECO:0000256" key="4">
    <source>
        <dbReference type="ARBA" id="ARBA00022723"/>
    </source>
</evidence>
<evidence type="ECO:0000313" key="12">
    <source>
        <dbReference type="Proteomes" id="UP001162162"/>
    </source>
</evidence>
<dbReference type="Proteomes" id="UP001162162">
    <property type="component" value="Unassembled WGS sequence"/>
</dbReference>
<evidence type="ECO:0000256" key="5">
    <source>
        <dbReference type="ARBA" id="ARBA00022741"/>
    </source>
</evidence>
<keyword evidence="5" id="KW-0547">Nucleotide-binding</keyword>
<evidence type="ECO:0000313" key="11">
    <source>
        <dbReference type="EMBL" id="KAJ8962650.1"/>
    </source>
</evidence>
<dbReference type="GO" id="GO:0005777">
    <property type="term" value="C:peroxisome"/>
    <property type="evidence" value="ECO:0007669"/>
    <property type="project" value="UniProtKB-SubCell"/>
</dbReference>
<evidence type="ECO:0000256" key="9">
    <source>
        <dbReference type="SAM" id="MobiDB-lite"/>
    </source>
</evidence>
<keyword evidence="6" id="KW-0067">ATP-binding</keyword>
<dbReference type="EMBL" id="JAPWTK010000002">
    <property type="protein sequence ID" value="KAJ8962650.1"/>
    <property type="molecule type" value="Genomic_DNA"/>
</dbReference>
<feature type="domain" description="AMP-dependent synthetase/ligase" evidence="10">
    <location>
        <begin position="34"/>
        <end position="160"/>
    </location>
</feature>
<dbReference type="GO" id="GO:0005524">
    <property type="term" value="F:ATP binding"/>
    <property type="evidence" value="ECO:0007669"/>
    <property type="project" value="UniProtKB-KW"/>
</dbReference>
<accession>A0AAV8ZFF1</accession>
<keyword evidence="12" id="KW-1185">Reference proteome</keyword>
<comment type="caution">
    <text evidence="11">The sequence shown here is derived from an EMBL/GenBank/DDBJ whole genome shotgun (WGS) entry which is preliminary data.</text>
</comment>
<comment type="similarity">
    <text evidence="3">Belongs to the ATP-dependent AMP-binding enzyme family.</text>
</comment>
<reference evidence="11" key="1">
    <citation type="journal article" date="2023" name="Insect Mol. Biol.">
        <title>Genome sequencing provides insights into the evolution of gene families encoding plant cell wall-degrading enzymes in longhorned beetles.</title>
        <authorList>
            <person name="Shin N.R."/>
            <person name="Okamura Y."/>
            <person name="Kirsch R."/>
            <person name="Pauchet Y."/>
        </authorList>
    </citation>
    <scope>NUCLEOTIDE SEQUENCE</scope>
    <source>
        <strain evidence="11">AMC_N1</strain>
    </source>
</reference>
<dbReference type="GO" id="GO:0046872">
    <property type="term" value="F:metal ion binding"/>
    <property type="evidence" value="ECO:0007669"/>
    <property type="project" value="UniProtKB-KW"/>
</dbReference>
<evidence type="ECO:0000256" key="7">
    <source>
        <dbReference type="ARBA" id="ARBA00022842"/>
    </source>
</evidence>
<protein>
    <recommendedName>
        <fullName evidence="10">AMP-dependent synthetase/ligase domain-containing protein</fullName>
    </recommendedName>
</protein>
<evidence type="ECO:0000256" key="1">
    <source>
        <dbReference type="ARBA" id="ARBA00001946"/>
    </source>
</evidence>
<name>A0AAV8ZFF1_9CUCU</name>
<dbReference type="Gene3D" id="3.40.50.980">
    <property type="match status" value="1"/>
</dbReference>
<keyword evidence="7" id="KW-0460">Magnesium</keyword>
<keyword evidence="4" id="KW-0479">Metal-binding</keyword>
<comment type="subcellular location">
    <subcellularLocation>
        <location evidence="2">Peroxisome</location>
    </subcellularLocation>
</comment>
<dbReference type="PANTHER" id="PTHR24096">
    <property type="entry name" value="LONG-CHAIN-FATTY-ACID--COA LIGASE"/>
    <property type="match status" value="1"/>
</dbReference>
<dbReference type="PANTHER" id="PTHR24096:SF423">
    <property type="entry name" value="GM05240P"/>
    <property type="match status" value="1"/>
</dbReference>
<sequence length="186" mass="20502">MASEDNTFVIRGPTPAEPLSKKTLGEEILHSLLQNKPDDDAMIDAVTGEALSRRSLLQAACDTATALQRCGCTKGTVISICSENSLQFFTPVLASLFTGCIVAPVNHSYTSEELEHSLDISKPKIIFCSREVLPKFTELKRKRDHIEKVIALDCNETLAGAETMETFIERALMGQRVIPENFQPPH</sequence>
<evidence type="ECO:0000256" key="6">
    <source>
        <dbReference type="ARBA" id="ARBA00022840"/>
    </source>
</evidence>
<organism evidence="11 12">
    <name type="scientific">Aromia moschata</name>
    <dbReference type="NCBI Taxonomy" id="1265417"/>
    <lineage>
        <taxon>Eukaryota</taxon>
        <taxon>Metazoa</taxon>
        <taxon>Ecdysozoa</taxon>
        <taxon>Arthropoda</taxon>
        <taxon>Hexapoda</taxon>
        <taxon>Insecta</taxon>
        <taxon>Pterygota</taxon>
        <taxon>Neoptera</taxon>
        <taxon>Endopterygota</taxon>
        <taxon>Coleoptera</taxon>
        <taxon>Polyphaga</taxon>
        <taxon>Cucujiformia</taxon>
        <taxon>Chrysomeloidea</taxon>
        <taxon>Cerambycidae</taxon>
        <taxon>Cerambycinae</taxon>
        <taxon>Callichromatini</taxon>
        <taxon>Aromia</taxon>
    </lineage>
</organism>
<dbReference type="InterPro" id="IPR000873">
    <property type="entry name" value="AMP-dep_synth/lig_dom"/>
</dbReference>
<dbReference type="SUPFAM" id="SSF56801">
    <property type="entry name" value="Acetyl-CoA synthetase-like"/>
    <property type="match status" value="1"/>
</dbReference>
<dbReference type="Pfam" id="PF00501">
    <property type="entry name" value="AMP-binding"/>
    <property type="match status" value="1"/>
</dbReference>
<proteinExistence type="inferred from homology"/>
<evidence type="ECO:0000256" key="3">
    <source>
        <dbReference type="ARBA" id="ARBA00006432"/>
    </source>
</evidence>
<evidence type="ECO:0000256" key="8">
    <source>
        <dbReference type="ARBA" id="ARBA00023140"/>
    </source>
</evidence>
<feature type="region of interest" description="Disordered" evidence="9">
    <location>
        <begin position="1"/>
        <end position="21"/>
    </location>
</feature>
<comment type="cofactor">
    <cofactor evidence="1">
        <name>Mg(2+)</name>
        <dbReference type="ChEBI" id="CHEBI:18420"/>
    </cofactor>
</comment>
<evidence type="ECO:0000256" key="2">
    <source>
        <dbReference type="ARBA" id="ARBA00004275"/>
    </source>
</evidence>
<dbReference type="GO" id="GO:0016405">
    <property type="term" value="F:CoA-ligase activity"/>
    <property type="evidence" value="ECO:0007669"/>
    <property type="project" value="TreeGrafter"/>
</dbReference>
<keyword evidence="8" id="KW-0576">Peroxisome</keyword>
<gene>
    <name evidence="11" type="ORF">NQ318_001043</name>
</gene>
<evidence type="ECO:0000259" key="10">
    <source>
        <dbReference type="Pfam" id="PF00501"/>
    </source>
</evidence>
<dbReference type="AlphaFoldDB" id="A0AAV8ZFF1"/>